<dbReference type="Pfam" id="PF01048">
    <property type="entry name" value="PNP_UDP_1"/>
    <property type="match status" value="1"/>
</dbReference>
<dbReference type="AlphaFoldDB" id="A0A2T0SRG5"/>
<dbReference type="Proteomes" id="UP000238375">
    <property type="component" value="Unassembled WGS sequence"/>
</dbReference>
<dbReference type="InterPro" id="IPR035994">
    <property type="entry name" value="Nucleoside_phosphorylase_sf"/>
</dbReference>
<feature type="domain" description="Nucleoside phosphorylase" evidence="1">
    <location>
        <begin position="3"/>
        <end position="241"/>
    </location>
</feature>
<name>A0A2T0SRG5_9BACT</name>
<dbReference type="CDD" id="cd09008">
    <property type="entry name" value="MTAN"/>
    <property type="match status" value="1"/>
</dbReference>
<dbReference type="SUPFAM" id="SSF53167">
    <property type="entry name" value="Purine and uridine phosphorylases"/>
    <property type="match status" value="1"/>
</dbReference>
<dbReference type="PANTHER" id="PTHR46832">
    <property type="entry name" value="5'-METHYLTHIOADENOSINE/S-ADENOSYLHOMOCYSTEINE NUCLEOSIDASE"/>
    <property type="match status" value="1"/>
</dbReference>
<dbReference type="EMBL" id="PVTE01000013">
    <property type="protein sequence ID" value="PRY35996.1"/>
    <property type="molecule type" value="Genomic_DNA"/>
</dbReference>
<dbReference type="GO" id="GO:0005829">
    <property type="term" value="C:cytosol"/>
    <property type="evidence" value="ECO:0007669"/>
    <property type="project" value="TreeGrafter"/>
</dbReference>
<organism evidence="2 3">
    <name type="scientific">Spirosoma oryzae</name>
    <dbReference type="NCBI Taxonomy" id="1469603"/>
    <lineage>
        <taxon>Bacteria</taxon>
        <taxon>Pseudomonadati</taxon>
        <taxon>Bacteroidota</taxon>
        <taxon>Cytophagia</taxon>
        <taxon>Cytophagales</taxon>
        <taxon>Cytophagaceae</taxon>
        <taxon>Spirosoma</taxon>
    </lineage>
</organism>
<keyword evidence="3" id="KW-1185">Reference proteome</keyword>
<sequence length="339" mass="37521">MRILLQTALSLEFSAMKAYISDVKSETHSQTASKYERGTFSHHGNQAEVLIVETGAGNVRAADETTRALEYFKPDVAFFVGVAGGLKDVKLGDVVASTKVIGYEMGKDDDEFRPRLDTIPSAYSLQQIAKQLLRDNTWKEDLPMETRDQVKAYVEPIAAGDKVVASERAITFQYLRRFCSDALAVGMEGIGFMVASHAHNTDAMEIRGISDMISDKDEADASGSQPRAADNAAAFVFSVIRQKLADTRKRNDIKDVVFRGKLLNALVEMYSQGPEQDDIWKRAGGDVSILINSMNRRSQWYNALERLALGGGGANITLQTLIEQIRIDNPNSQNDLFRD</sequence>
<dbReference type="InterPro" id="IPR000845">
    <property type="entry name" value="Nucleoside_phosphorylase_d"/>
</dbReference>
<comment type="caution">
    <text evidence="2">The sequence shown here is derived from an EMBL/GenBank/DDBJ whole genome shotgun (WGS) entry which is preliminary data.</text>
</comment>
<dbReference type="RefSeq" id="WP_106138896.1">
    <property type="nucleotide sequence ID" value="NZ_PVTE01000013.1"/>
</dbReference>
<dbReference type="GO" id="GO:0008930">
    <property type="term" value="F:methylthioadenosine nucleosidase activity"/>
    <property type="evidence" value="ECO:0007669"/>
    <property type="project" value="TreeGrafter"/>
</dbReference>
<reference evidence="2 3" key="1">
    <citation type="submission" date="2018-03" db="EMBL/GenBank/DDBJ databases">
        <title>Genomic Encyclopedia of Archaeal and Bacterial Type Strains, Phase II (KMG-II): from individual species to whole genera.</title>
        <authorList>
            <person name="Goeker M."/>
        </authorList>
    </citation>
    <scope>NUCLEOTIDE SEQUENCE [LARGE SCALE GENOMIC DNA]</scope>
    <source>
        <strain evidence="2 3">DSM 28354</strain>
    </source>
</reference>
<gene>
    <name evidence="2" type="ORF">CLV58_113127</name>
</gene>
<accession>A0A2T0SRG5</accession>
<dbReference type="GO" id="GO:0009116">
    <property type="term" value="P:nucleoside metabolic process"/>
    <property type="evidence" value="ECO:0007669"/>
    <property type="project" value="InterPro"/>
</dbReference>
<dbReference type="Gene3D" id="3.40.50.1580">
    <property type="entry name" value="Nucleoside phosphorylase domain"/>
    <property type="match status" value="1"/>
</dbReference>
<proteinExistence type="predicted"/>
<dbReference type="OrthoDB" id="9792278at2"/>
<dbReference type="PANTHER" id="PTHR46832:SF1">
    <property type="entry name" value="5'-METHYLTHIOADENOSINE_S-ADENOSYLHOMOCYSTEINE NUCLEOSIDASE"/>
    <property type="match status" value="1"/>
</dbReference>
<protein>
    <submittedName>
        <fullName evidence="2">Nucleoside phosphorylase</fullName>
    </submittedName>
</protein>
<evidence type="ECO:0000313" key="2">
    <source>
        <dbReference type="EMBL" id="PRY35996.1"/>
    </source>
</evidence>
<dbReference type="GO" id="GO:0008782">
    <property type="term" value="F:adenosylhomocysteine nucleosidase activity"/>
    <property type="evidence" value="ECO:0007669"/>
    <property type="project" value="TreeGrafter"/>
</dbReference>
<evidence type="ECO:0000259" key="1">
    <source>
        <dbReference type="Pfam" id="PF01048"/>
    </source>
</evidence>
<evidence type="ECO:0000313" key="3">
    <source>
        <dbReference type="Proteomes" id="UP000238375"/>
    </source>
</evidence>
<dbReference type="GO" id="GO:0019284">
    <property type="term" value="P:L-methionine salvage from S-adenosylmethionine"/>
    <property type="evidence" value="ECO:0007669"/>
    <property type="project" value="TreeGrafter"/>
</dbReference>